<dbReference type="Pfam" id="PF00704">
    <property type="entry name" value="Glyco_hydro_18"/>
    <property type="match status" value="1"/>
</dbReference>
<evidence type="ECO:0000313" key="9">
    <source>
        <dbReference type="Proteomes" id="UP000008022"/>
    </source>
</evidence>
<dbReference type="InterPro" id="IPR017853">
    <property type="entry name" value="GH"/>
</dbReference>
<accession>A0A0E0QBM6</accession>
<reference evidence="8" key="2">
    <citation type="submission" date="2015-06" db="UniProtKB">
        <authorList>
            <consortium name="EnsemblPlants"/>
        </authorList>
    </citation>
    <scope>IDENTIFICATION</scope>
</reference>
<evidence type="ECO:0000259" key="7">
    <source>
        <dbReference type="PROSITE" id="PS51910"/>
    </source>
</evidence>
<dbReference type="InterPro" id="IPR050542">
    <property type="entry name" value="Glycosyl_Hydrlase18_Chitinase"/>
</dbReference>
<dbReference type="GO" id="GO:0004857">
    <property type="term" value="F:enzyme inhibitor activity"/>
    <property type="evidence" value="ECO:0007669"/>
    <property type="project" value="UniProtKB-ARBA"/>
</dbReference>
<dbReference type="PANTHER" id="PTHR45708:SF9">
    <property type="entry name" value="XYLANASE INHIBITOR PROTEIN 1"/>
    <property type="match status" value="1"/>
</dbReference>
<organism evidence="8 9">
    <name type="scientific">Oryza rufipogon</name>
    <name type="common">Brownbeard rice</name>
    <name type="synonym">Asian wild rice</name>
    <dbReference type="NCBI Taxonomy" id="4529"/>
    <lineage>
        <taxon>Eukaryota</taxon>
        <taxon>Viridiplantae</taxon>
        <taxon>Streptophyta</taxon>
        <taxon>Embryophyta</taxon>
        <taxon>Tracheophyta</taxon>
        <taxon>Spermatophyta</taxon>
        <taxon>Magnoliopsida</taxon>
        <taxon>Liliopsida</taxon>
        <taxon>Poales</taxon>
        <taxon>Poaceae</taxon>
        <taxon>BOP clade</taxon>
        <taxon>Oryzoideae</taxon>
        <taxon>Oryzeae</taxon>
        <taxon>Oryzinae</taxon>
        <taxon>Oryza</taxon>
    </lineage>
</organism>
<dbReference type="Proteomes" id="UP000008022">
    <property type="component" value="Unassembled WGS sequence"/>
</dbReference>
<reference evidence="9" key="1">
    <citation type="submission" date="2013-06" db="EMBL/GenBank/DDBJ databases">
        <authorList>
            <person name="Zhao Q."/>
        </authorList>
    </citation>
    <scope>NUCLEOTIDE SEQUENCE</scope>
    <source>
        <strain evidence="9">cv. W1943</strain>
    </source>
</reference>
<dbReference type="GO" id="GO:0005975">
    <property type="term" value="P:carbohydrate metabolic process"/>
    <property type="evidence" value="ECO:0007669"/>
    <property type="project" value="InterPro"/>
</dbReference>
<evidence type="ECO:0000256" key="3">
    <source>
        <dbReference type="ARBA" id="ARBA00022729"/>
    </source>
</evidence>
<sequence>MRWDTIHGIALRKSRQSAFRKSSQSQFNQRQSFPTYLDQKLFFLAGLAPAAAAAGPTGQVTVFWGRNKDEGSLREACDTGLYTMVVMSFLNVYGARGGEYRLDLAGHPVGCIGGDVKHCQRKGVLVSLAIGGGAYSLPTNQSALDLFEHLWNTYLGGGGGKGAVAAARPFGDAVLDGVDFFLDRATPAERYDVLATELAKRGKPPRRALHLTATTRCAFPDRGAARALATGAFERVHVRFYGGGGGGDDNCTVYWEDAWDRWTAAYPRSRIYFGLPAAPAVAEEEQDGRSGYVYPKTLCYRYVPELQKAANYGGFMIWDRYSDKQSGYSGYVKNWA</sequence>
<dbReference type="HOGENOM" id="CLU_007818_0_0_1"/>
<comment type="subcellular location">
    <subcellularLocation>
        <location evidence="1">Secreted</location>
    </subcellularLocation>
</comment>
<dbReference type="AlphaFoldDB" id="A0A0E0QBM6"/>
<dbReference type="InterPro" id="IPR001223">
    <property type="entry name" value="Glyco_hydro18_cat"/>
</dbReference>
<evidence type="ECO:0000256" key="6">
    <source>
        <dbReference type="ARBA" id="ARBA00061481"/>
    </source>
</evidence>
<dbReference type="SUPFAM" id="SSF51445">
    <property type="entry name" value="(Trans)glycosidases"/>
    <property type="match status" value="1"/>
</dbReference>
<dbReference type="GO" id="GO:0050832">
    <property type="term" value="P:defense response to fungus"/>
    <property type="evidence" value="ECO:0007669"/>
    <property type="project" value="UniProtKB-ARBA"/>
</dbReference>
<evidence type="ECO:0000313" key="8">
    <source>
        <dbReference type="EnsemblPlants" id="ORUFI07G24360.1"/>
    </source>
</evidence>
<dbReference type="OMA" id="WEDAWDR"/>
<keyword evidence="9" id="KW-1185">Reference proteome</keyword>
<keyword evidence="4" id="KW-0611">Plant defense</keyword>
<dbReference type="EnsemblPlants" id="ORUFI07G24360.1">
    <property type="protein sequence ID" value="ORUFI07G24360.1"/>
    <property type="gene ID" value="ORUFI07G24360"/>
</dbReference>
<keyword evidence="3" id="KW-0732">Signal</keyword>
<feature type="domain" description="GH18" evidence="7">
    <location>
        <begin position="58"/>
        <end position="336"/>
    </location>
</feature>
<keyword evidence="5" id="KW-1015">Disulfide bond</keyword>
<dbReference type="GO" id="GO:0004568">
    <property type="term" value="F:chitinase activity"/>
    <property type="evidence" value="ECO:0007669"/>
    <property type="project" value="TreeGrafter"/>
</dbReference>
<evidence type="ECO:0000256" key="5">
    <source>
        <dbReference type="ARBA" id="ARBA00023157"/>
    </source>
</evidence>
<dbReference type="Gene3D" id="3.20.20.80">
    <property type="entry name" value="Glycosidases"/>
    <property type="match status" value="1"/>
</dbReference>
<protein>
    <recommendedName>
        <fullName evidence="7">GH18 domain-containing protein</fullName>
    </recommendedName>
</protein>
<dbReference type="PROSITE" id="PS51910">
    <property type="entry name" value="GH18_2"/>
    <property type="match status" value="1"/>
</dbReference>
<dbReference type="PANTHER" id="PTHR45708">
    <property type="entry name" value="ENDOCHITINASE"/>
    <property type="match status" value="1"/>
</dbReference>
<proteinExistence type="inferred from homology"/>
<evidence type="ECO:0000256" key="4">
    <source>
        <dbReference type="ARBA" id="ARBA00022821"/>
    </source>
</evidence>
<dbReference type="Gramene" id="ORUFI07G24360.1">
    <property type="protein sequence ID" value="ORUFI07G24360.1"/>
    <property type="gene ID" value="ORUFI07G24360"/>
</dbReference>
<name>A0A0E0QBM6_ORYRU</name>
<evidence type="ECO:0000256" key="2">
    <source>
        <dbReference type="ARBA" id="ARBA00022525"/>
    </source>
</evidence>
<evidence type="ECO:0000256" key="1">
    <source>
        <dbReference type="ARBA" id="ARBA00004613"/>
    </source>
</evidence>
<dbReference type="FunFam" id="3.20.20.80:FF:000044">
    <property type="entry name" value="Chitinase III C10701-rice"/>
    <property type="match status" value="1"/>
</dbReference>
<dbReference type="GO" id="GO:0005576">
    <property type="term" value="C:extracellular region"/>
    <property type="evidence" value="ECO:0007669"/>
    <property type="project" value="UniProtKB-SubCell"/>
</dbReference>
<dbReference type="eggNOG" id="KOG4701">
    <property type="taxonomic scope" value="Eukaryota"/>
</dbReference>
<keyword evidence="2" id="KW-0964">Secreted</keyword>
<comment type="similarity">
    <text evidence="6">Belongs to the glycosyl hydrolase 18 family. Xylanase inhibitor subfamily.</text>
</comment>